<evidence type="ECO:0000256" key="2">
    <source>
        <dbReference type="ARBA" id="ARBA00025529"/>
    </source>
</evidence>
<keyword evidence="3 4" id="KW-0479">Metal-binding</keyword>
<dbReference type="Pfam" id="PF01400">
    <property type="entry name" value="Astacin"/>
    <property type="match status" value="1"/>
</dbReference>
<dbReference type="GO" id="GO:0006508">
    <property type="term" value="P:proteolysis"/>
    <property type="evidence" value="ECO:0007669"/>
    <property type="project" value="UniProtKB-KW"/>
</dbReference>
<organism evidence="7 8">
    <name type="scientific">Dinothrombium tinctorium</name>
    <dbReference type="NCBI Taxonomy" id="1965070"/>
    <lineage>
        <taxon>Eukaryota</taxon>
        <taxon>Metazoa</taxon>
        <taxon>Ecdysozoa</taxon>
        <taxon>Arthropoda</taxon>
        <taxon>Chelicerata</taxon>
        <taxon>Arachnida</taxon>
        <taxon>Acari</taxon>
        <taxon>Acariformes</taxon>
        <taxon>Trombidiformes</taxon>
        <taxon>Prostigmata</taxon>
        <taxon>Anystina</taxon>
        <taxon>Parasitengona</taxon>
        <taxon>Trombidioidea</taxon>
        <taxon>Trombidiidae</taxon>
        <taxon>Dinothrombium</taxon>
    </lineage>
</organism>
<comment type="subunit">
    <text evidence="1">Monomer.</text>
</comment>
<dbReference type="GO" id="GO:0004222">
    <property type="term" value="F:metalloendopeptidase activity"/>
    <property type="evidence" value="ECO:0007669"/>
    <property type="project" value="UniProtKB-UniRule"/>
</dbReference>
<feature type="chain" id="PRO_5018814179" description="Metalloendopeptidase" evidence="4">
    <location>
        <begin position="21"/>
        <end position="362"/>
    </location>
</feature>
<sequence>MLKILLFIFFVTFLISDVNARFRRRYPKNYEAGDRFGNKENSRSNDKYGSGERYGDADKYESNKKYGSGHRYQSDDKEKSKHKDEKSDKIGNKEIAIENSKVKVEGETLMEGDILMPEGTSRNAIANNRNLWPNGVVPYEIDPQYPHGRRLIDEAIAHIERQTCVKFVPRKDEKNYVFIFSGSGCYSHVGRIGGEQRLSLHPGCQNIGTVLHELLHAIGFYHAHNRSDRDKYLKIHWDNIQQSQRHNFRQLSSSENKLFFPNNFDYNSIMLYGPTAFSKDGYSITMSAKEQGARFVAVRQKHQLSREDVLAINYLYKCERKSHSNNILPSNRYPNRVYLRKNRPTRPYFPFRDFYFPFHYFG</sequence>
<comment type="function">
    <text evidence="2">Zinc metalloprotease. Provoques deadhesion of endothelial cells from cell cultures, and also degradation of fibronectin, fibrinogen and gelatin in vitro. Its role in the venom is not fully understood but it might act as a spreading factor that facilitates diffusion of other venom toxins. Alternatively, it might be involved in the proteolytic processing of other venom toxins or it might play a role in extra-oral digestion of prey.</text>
</comment>
<dbReference type="OrthoDB" id="6411869at2759"/>
<keyword evidence="3 4" id="KW-0862">Zinc</keyword>
<dbReference type="PANTHER" id="PTHR10127:SF850">
    <property type="entry name" value="METALLOENDOPEPTIDASE"/>
    <property type="match status" value="1"/>
</dbReference>
<dbReference type="CDD" id="cd04280">
    <property type="entry name" value="ZnMc_astacin_like"/>
    <property type="match status" value="1"/>
</dbReference>
<dbReference type="EMBL" id="NCKU01002137">
    <property type="protein sequence ID" value="RWS10323.1"/>
    <property type="molecule type" value="Genomic_DNA"/>
</dbReference>
<keyword evidence="8" id="KW-1185">Reference proteome</keyword>
<dbReference type="SUPFAM" id="SSF55486">
    <property type="entry name" value="Metalloproteases ('zincins'), catalytic domain"/>
    <property type="match status" value="1"/>
</dbReference>
<evidence type="ECO:0000256" key="1">
    <source>
        <dbReference type="ARBA" id="ARBA00011245"/>
    </source>
</evidence>
<dbReference type="PRINTS" id="PR00480">
    <property type="entry name" value="ASTACIN"/>
</dbReference>
<feature type="active site" evidence="3">
    <location>
        <position position="213"/>
    </location>
</feature>
<reference evidence="7 8" key="1">
    <citation type="journal article" date="2018" name="Gigascience">
        <title>Genomes of trombidid mites reveal novel predicted allergens and laterally-transferred genes associated with secondary metabolism.</title>
        <authorList>
            <person name="Dong X."/>
            <person name="Chaisiri K."/>
            <person name="Xia D."/>
            <person name="Armstrong S.D."/>
            <person name="Fang Y."/>
            <person name="Donnelly M.J."/>
            <person name="Kadowaki T."/>
            <person name="McGarry J.W."/>
            <person name="Darby A.C."/>
            <person name="Makepeace B.L."/>
        </authorList>
    </citation>
    <scope>NUCLEOTIDE SEQUENCE [LARGE SCALE GENOMIC DNA]</scope>
    <source>
        <strain evidence="7">UoL-WK</strain>
    </source>
</reference>
<dbReference type="InterPro" id="IPR034035">
    <property type="entry name" value="Astacin-like_dom"/>
</dbReference>
<dbReference type="SMART" id="SM00235">
    <property type="entry name" value="ZnMc"/>
    <property type="match status" value="1"/>
</dbReference>
<dbReference type="InterPro" id="IPR024079">
    <property type="entry name" value="MetalloPept_cat_dom_sf"/>
</dbReference>
<feature type="binding site" evidence="3">
    <location>
        <position position="222"/>
    </location>
    <ligand>
        <name>Zn(2+)</name>
        <dbReference type="ChEBI" id="CHEBI:29105"/>
        <note>catalytic</note>
    </ligand>
</feature>
<proteinExistence type="predicted"/>
<dbReference type="GO" id="GO:0008270">
    <property type="term" value="F:zinc ion binding"/>
    <property type="evidence" value="ECO:0007669"/>
    <property type="project" value="UniProtKB-UniRule"/>
</dbReference>
<dbReference type="InterPro" id="IPR001506">
    <property type="entry name" value="Peptidase_M12A"/>
</dbReference>
<feature type="binding site" evidence="3">
    <location>
        <position position="216"/>
    </location>
    <ligand>
        <name>Zn(2+)</name>
        <dbReference type="ChEBI" id="CHEBI:29105"/>
        <note>catalytic</note>
    </ligand>
</feature>
<dbReference type="EC" id="3.4.24.-" evidence="4"/>
<dbReference type="AlphaFoldDB" id="A0A443R4X7"/>
<evidence type="ECO:0000256" key="4">
    <source>
        <dbReference type="RuleBase" id="RU361183"/>
    </source>
</evidence>
<dbReference type="PANTHER" id="PTHR10127">
    <property type="entry name" value="DISCOIDIN, CUB, EGF, LAMININ , AND ZINC METALLOPROTEASE DOMAIN CONTAINING"/>
    <property type="match status" value="1"/>
</dbReference>
<evidence type="ECO:0000313" key="7">
    <source>
        <dbReference type="EMBL" id="RWS10323.1"/>
    </source>
</evidence>
<name>A0A443R4X7_9ACAR</name>
<feature type="compositionally biased region" description="Basic and acidic residues" evidence="5">
    <location>
        <begin position="31"/>
        <end position="64"/>
    </location>
</feature>
<evidence type="ECO:0000256" key="5">
    <source>
        <dbReference type="SAM" id="MobiDB-lite"/>
    </source>
</evidence>
<feature type="binding site" evidence="3">
    <location>
        <position position="212"/>
    </location>
    <ligand>
        <name>Zn(2+)</name>
        <dbReference type="ChEBI" id="CHEBI:29105"/>
        <note>catalytic</note>
    </ligand>
</feature>
<keyword evidence="3 4" id="KW-0378">Hydrolase</keyword>
<dbReference type="Gene3D" id="3.40.390.10">
    <property type="entry name" value="Collagenase (Catalytic Domain)"/>
    <property type="match status" value="1"/>
</dbReference>
<accession>A0A443R4X7</accession>
<feature type="domain" description="Peptidase M12A" evidence="6">
    <location>
        <begin position="123"/>
        <end position="319"/>
    </location>
</feature>
<feature type="signal peptide" evidence="4">
    <location>
        <begin position="1"/>
        <end position="20"/>
    </location>
</feature>
<dbReference type="PROSITE" id="PS51864">
    <property type="entry name" value="ASTACIN"/>
    <property type="match status" value="1"/>
</dbReference>
<dbReference type="STRING" id="1965070.A0A443R4X7"/>
<feature type="region of interest" description="Disordered" evidence="5">
    <location>
        <begin position="31"/>
        <end position="92"/>
    </location>
</feature>
<keyword evidence="3 4" id="KW-0482">Metalloprotease</keyword>
<evidence type="ECO:0000313" key="8">
    <source>
        <dbReference type="Proteomes" id="UP000285301"/>
    </source>
</evidence>
<comment type="caution">
    <text evidence="7">The sequence shown here is derived from an EMBL/GenBank/DDBJ whole genome shotgun (WGS) entry which is preliminary data.</text>
</comment>
<gene>
    <name evidence="7" type="ORF">B4U79_13927</name>
</gene>
<comment type="cofactor">
    <cofactor evidence="3 4">
        <name>Zn(2+)</name>
        <dbReference type="ChEBI" id="CHEBI:29105"/>
    </cofactor>
    <text evidence="3 4">Binds 1 zinc ion per subunit.</text>
</comment>
<comment type="caution">
    <text evidence="3">Lacks conserved residue(s) required for the propagation of feature annotation.</text>
</comment>
<protein>
    <recommendedName>
        <fullName evidence="4">Metalloendopeptidase</fullName>
        <ecNumber evidence="4">3.4.24.-</ecNumber>
    </recommendedName>
</protein>
<evidence type="ECO:0000259" key="6">
    <source>
        <dbReference type="PROSITE" id="PS51864"/>
    </source>
</evidence>
<dbReference type="InterPro" id="IPR006026">
    <property type="entry name" value="Peptidase_Metallo"/>
</dbReference>
<feature type="compositionally biased region" description="Basic and acidic residues" evidence="5">
    <location>
        <begin position="72"/>
        <end position="92"/>
    </location>
</feature>
<keyword evidence="4" id="KW-0732">Signal</keyword>
<evidence type="ECO:0000256" key="3">
    <source>
        <dbReference type="PROSITE-ProRule" id="PRU01211"/>
    </source>
</evidence>
<dbReference type="Proteomes" id="UP000285301">
    <property type="component" value="Unassembled WGS sequence"/>
</dbReference>
<keyword evidence="3 4" id="KW-0645">Protease</keyword>